<gene>
    <name evidence="1" type="ORF">AB986_03235</name>
</gene>
<proteinExistence type="predicted"/>
<name>A0A0J6CZ14_9BACL</name>
<dbReference type="Proteomes" id="UP000035996">
    <property type="component" value="Unassembled WGS sequence"/>
</dbReference>
<comment type="caution">
    <text evidence="1">The sequence shown here is derived from an EMBL/GenBank/DDBJ whole genome shotgun (WGS) entry which is preliminary data.</text>
</comment>
<dbReference type="AlphaFoldDB" id="A0A0J6CZ14"/>
<dbReference type="InterPro" id="IPR054224">
    <property type="entry name" value="DUF6944"/>
</dbReference>
<dbReference type="Pfam" id="PF22116">
    <property type="entry name" value="DUF6944"/>
    <property type="match status" value="1"/>
</dbReference>
<sequence>MEVYGEALIITGAWIQTIGAGVAAIGNTLIANNEEDSETVGGELYVLGNAIEATGNTLQAVGRSKLPLSSDHEVLGTIGTWFQAAGNVANVVGGSQALTGGGNDGLEIDVLGDVIQSAGAAFEATSSSFSNSAYADLITLGQTIQSLSVAIEAIGLLYIKRGDVKLGQQIVALGSYGQTAGAALDAIGFTKGFTSKE</sequence>
<evidence type="ECO:0000313" key="1">
    <source>
        <dbReference type="EMBL" id="KMM38338.1"/>
    </source>
</evidence>
<protein>
    <submittedName>
        <fullName evidence="1">Uncharacterized protein</fullName>
    </submittedName>
</protein>
<dbReference type="OrthoDB" id="2869857at2"/>
<accession>A0A0J6CZ14</accession>
<reference evidence="1" key="1">
    <citation type="submission" date="2015-06" db="EMBL/GenBank/DDBJ databases">
        <authorList>
            <person name="Liu B."/>
            <person name="Wang J."/>
            <person name="Zhu Y."/>
            <person name="Liu G."/>
            <person name="Chen Q."/>
            <person name="Zheng C."/>
            <person name="Che J."/>
            <person name="Ge C."/>
            <person name="Shi H."/>
            <person name="Pan Z."/>
            <person name="Liu X."/>
        </authorList>
    </citation>
    <scope>NUCLEOTIDE SEQUENCE [LARGE SCALE GENOMIC DNA]</scope>
    <source>
        <strain evidence="1">DSM 16346</strain>
    </source>
</reference>
<keyword evidence="2" id="KW-1185">Reference proteome</keyword>
<organism evidence="1 2">
    <name type="scientific">Guptibacillus hwajinpoensis</name>
    <dbReference type="NCBI Taxonomy" id="208199"/>
    <lineage>
        <taxon>Bacteria</taxon>
        <taxon>Bacillati</taxon>
        <taxon>Bacillota</taxon>
        <taxon>Bacilli</taxon>
        <taxon>Bacillales</taxon>
        <taxon>Guptibacillaceae</taxon>
        <taxon>Guptibacillus</taxon>
    </lineage>
</organism>
<dbReference type="RefSeq" id="WP_048309449.1">
    <property type="nucleotide sequence ID" value="NZ_CP119526.1"/>
</dbReference>
<evidence type="ECO:0000313" key="2">
    <source>
        <dbReference type="Proteomes" id="UP000035996"/>
    </source>
</evidence>
<dbReference type="EMBL" id="LELK01000001">
    <property type="protein sequence ID" value="KMM38338.1"/>
    <property type="molecule type" value="Genomic_DNA"/>
</dbReference>